<dbReference type="Pfam" id="PF00528">
    <property type="entry name" value="BPD_transp_1"/>
    <property type="match status" value="1"/>
</dbReference>
<feature type="transmembrane region" description="Helical" evidence="10">
    <location>
        <begin position="29"/>
        <end position="52"/>
    </location>
</feature>
<dbReference type="PANTHER" id="PTHR30614">
    <property type="entry name" value="MEMBRANE COMPONENT OF AMINO ACID ABC TRANSPORTER"/>
    <property type="match status" value="1"/>
</dbReference>
<evidence type="ECO:0000256" key="9">
    <source>
        <dbReference type="ARBA" id="ARBA00023136"/>
    </source>
</evidence>
<organism evidence="12 13">
    <name type="scientific">Falsochrobactrum shanghaiense</name>
    <dbReference type="NCBI Taxonomy" id="2201899"/>
    <lineage>
        <taxon>Bacteria</taxon>
        <taxon>Pseudomonadati</taxon>
        <taxon>Pseudomonadota</taxon>
        <taxon>Alphaproteobacteria</taxon>
        <taxon>Hyphomicrobiales</taxon>
        <taxon>Brucellaceae</taxon>
        <taxon>Falsochrobactrum</taxon>
    </lineage>
</organism>
<evidence type="ECO:0000256" key="2">
    <source>
        <dbReference type="ARBA" id="ARBA00004429"/>
    </source>
</evidence>
<name>A0A316J4K6_9HYPH</name>
<evidence type="ECO:0000256" key="3">
    <source>
        <dbReference type="ARBA" id="ARBA00010072"/>
    </source>
</evidence>
<evidence type="ECO:0000313" key="13">
    <source>
        <dbReference type="Proteomes" id="UP000245865"/>
    </source>
</evidence>
<evidence type="ECO:0000256" key="4">
    <source>
        <dbReference type="ARBA" id="ARBA00022448"/>
    </source>
</evidence>
<dbReference type="AlphaFoldDB" id="A0A316J4K6"/>
<protein>
    <submittedName>
        <fullName evidence="12">Amino acid ABC transporter permease</fullName>
    </submittedName>
</protein>
<keyword evidence="9 10" id="KW-0472">Membrane</keyword>
<dbReference type="RefSeq" id="WP_109707572.1">
    <property type="nucleotide sequence ID" value="NZ_QGDB01000006.1"/>
</dbReference>
<evidence type="ECO:0000256" key="1">
    <source>
        <dbReference type="ARBA" id="ARBA00003159"/>
    </source>
</evidence>
<evidence type="ECO:0000259" key="11">
    <source>
        <dbReference type="PROSITE" id="PS50928"/>
    </source>
</evidence>
<keyword evidence="13" id="KW-1185">Reference proteome</keyword>
<dbReference type="EMBL" id="QGDB01000006">
    <property type="protein sequence ID" value="PWL16767.1"/>
    <property type="molecule type" value="Genomic_DNA"/>
</dbReference>
<evidence type="ECO:0000256" key="8">
    <source>
        <dbReference type="ARBA" id="ARBA00022989"/>
    </source>
</evidence>
<evidence type="ECO:0000313" key="12">
    <source>
        <dbReference type="EMBL" id="PWL16767.1"/>
    </source>
</evidence>
<reference evidence="12 13" key="1">
    <citation type="submission" date="2018-05" db="EMBL/GenBank/DDBJ databases">
        <title>Comparative genomic sequence analysis between strain HN4 and CCM 8460T (Falsochrobactrum ovis) will provide more evidence to prove that HN4 is a new species of Falsochrobactrum.</title>
        <authorList>
            <person name="Lyu W."/>
            <person name="Sun L."/>
            <person name="Yao L."/>
        </authorList>
    </citation>
    <scope>NUCLEOTIDE SEQUENCE [LARGE SCALE GENOMIC DNA]</scope>
    <source>
        <strain evidence="12 13">HN4</strain>
    </source>
</reference>
<evidence type="ECO:0000256" key="10">
    <source>
        <dbReference type="RuleBase" id="RU363032"/>
    </source>
</evidence>
<comment type="function">
    <text evidence="1">Part of the binding-protein-dependent transport system for glutamine; probably responsible for the translocation of the substrate across the membrane.</text>
</comment>
<dbReference type="NCBIfam" id="TIGR01726">
    <property type="entry name" value="HEQRo_perm_3TM"/>
    <property type="match status" value="1"/>
</dbReference>
<dbReference type="SUPFAM" id="SSF161098">
    <property type="entry name" value="MetI-like"/>
    <property type="match status" value="1"/>
</dbReference>
<keyword evidence="7" id="KW-0029">Amino-acid transport</keyword>
<proteinExistence type="inferred from homology"/>
<keyword evidence="6 10" id="KW-0812">Transmembrane</keyword>
<comment type="similarity">
    <text evidence="3">Belongs to the binding-protein-dependent transport system permease family. HisMQ subfamily.</text>
</comment>
<sequence>MSSFILDYYNYRIVAQYYDAFIRGLGNTIWAASISLVLSLILGTILAILLFSKWAVLRQLIHGYITFIRGTPLLVQIYLVYFGLPVLFPFTLKWPEMSLGIAALVLNCAPYMCEIIRTGIESVARGQVEAAKAVGMSYGQRLRHIVLPQAFANVIPPVIGQTAVLIKDTSLLSLITVFELTSAGILLNSERVRPNEGFLTIAVAYLAIYLLVLLLSHAVKQKLAGPAWNVKG</sequence>
<evidence type="ECO:0000256" key="5">
    <source>
        <dbReference type="ARBA" id="ARBA00022475"/>
    </source>
</evidence>
<keyword evidence="8 10" id="KW-1133">Transmembrane helix</keyword>
<accession>A0A316J4K6</accession>
<feature type="transmembrane region" description="Helical" evidence="10">
    <location>
        <begin position="199"/>
        <end position="219"/>
    </location>
</feature>
<keyword evidence="4 10" id="KW-0813">Transport</keyword>
<dbReference type="GO" id="GO:0022857">
    <property type="term" value="F:transmembrane transporter activity"/>
    <property type="evidence" value="ECO:0007669"/>
    <property type="project" value="InterPro"/>
</dbReference>
<dbReference type="OrthoDB" id="7190458at2"/>
<dbReference type="PROSITE" id="PS50928">
    <property type="entry name" value="ABC_TM1"/>
    <property type="match status" value="1"/>
</dbReference>
<comment type="caution">
    <text evidence="12">The sequence shown here is derived from an EMBL/GenBank/DDBJ whole genome shotgun (WGS) entry which is preliminary data.</text>
</comment>
<dbReference type="Gene3D" id="1.10.3720.10">
    <property type="entry name" value="MetI-like"/>
    <property type="match status" value="1"/>
</dbReference>
<dbReference type="GO" id="GO:0043190">
    <property type="term" value="C:ATP-binding cassette (ABC) transporter complex"/>
    <property type="evidence" value="ECO:0007669"/>
    <property type="project" value="InterPro"/>
</dbReference>
<keyword evidence="5" id="KW-1003">Cell membrane</keyword>
<dbReference type="CDD" id="cd06261">
    <property type="entry name" value="TM_PBP2"/>
    <property type="match status" value="1"/>
</dbReference>
<dbReference type="PANTHER" id="PTHR30614:SF20">
    <property type="entry name" value="GLUTAMINE TRANSPORT SYSTEM PERMEASE PROTEIN GLNP"/>
    <property type="match status" value="1"/>
</dbReference>
<comment type="subcellular location">
    <subcellularLocation>
        <location evidence="2">Cell inner membrane</location>
        <topology evidence="2">Multi-pass membrane protein</topology>
    </subcellularLocation>
    <subcellularLocation>
        <location evidence="10">Cell membrane</location>
        <topology evidence="10">Multi-pass membrane protein</topology>
    </subcellularLocation>
</comment>
<dbReference type="InterPro" id="IPR043429">
    <property type="entry name" value="ArtM/GltK/GlnP/TcyL/YhdX-like"/>
</dbReference>
<evidence type="ECO:0000256" key="7">
    <source>
        <dbReference type="ARBA" id="ARBA00022970"/>
    </source>
</evidence>
<dbReference type="InterPro" id="IPR000515">
    <property type="entry name" value="MetI-like"/>
</dbReference>
<evidence type="ECO:0000256" key="6">
    <source>
        <dbReference type="ARBA" id="ARBA00022692"/>
    </source>
</evidence>
<gene>
    <name evidence="12" type="ORF">DKP76_14735</name>
</gene>
<dbReference type="InterPro" id="IPR035906">
    <property type="entry name" value="MetI-like_sf"/>
</dbReference>
<dbReference type="InterPro" id="IPR010065">
    <property type="entry name" value="AA_ABC_transptr_permease_3TM"/>
</dbReference>
<dbReference type="Proteomes" id="UP000245865">
    <property type="component" value="Unassembled WGS sequence"/>
</dbReference>
<feature type="domain" description="ABC transmembrane type-1" evidence="11">
    <location>
        <begin position="25"/>
        <end position="219"/>
    </location>
</feature>
<dbReference type="GO" id="GO:0006865">
    <property type="term" value="P:amino acid transport"/>
    <property type="evidence" value="ECO:0007669"/>
    <property type="project" value="UniProtKB-KW"/>
</dbReference>